<dbReference type="InterPro" id="IPR004183">
    <property type="entry name" value="Xdiol_dOase_suB"/>
</dbReference>
<evidence type="ECO:0000259" key="1">
    <source>
        <dbReference type="Pfam" id="PF02900"/>
    </source>
</evidence>
<protein>
    <recommendedName>
        <fullName evidence="1">Extradiol ring-cleavage dioxygenase class III enzyme subunit B domain-containing protein</fullName>
    </recommendedName>
</protein>
<dbReference type="Gene3D" id="3.40.830.10">
    <property type="entry name" value="LigB-like"/>
    <property type="match status" value="1"/>
</dbReference>
<reference evidence="2" key="1">
    <citation type="submission" date="2020-02" db="EMBL/GenBank/DDBJ databases">
        <authorList>
            <person name="Meier V. D."/>
        </authorList>
    </citation>
    <scope>NUCLEOTIDE SEQUENCE</scope>
    <source>
        <strain evidence="2">AVDCRST_MAG88</strain>
    </source>
</reference>
<evidence type="ECO:0000313" key="2">
    <source>
        <dbReference type="EMBL" id="CAA9588822.1"/>
    </source>
</evidence>
<sequence>MENVVFACIAPHGWLLIPLVSGPDGEKARASRAALEEMGRRMEAARPETVVIIEPHGLLIDNTISILDSSRVDGRTGGPTELGATAHGYSMTFDVDRDLNAAIAAAAGAAGGPVARARNFLDFGIFSPPKLVVASVGPGVPRPHYVGFGRAVRAAAAECGRRIAFIASADLGHRHAPGGPYGFDPSAAECDVAVVEAVRADALDRLLGYDAGWVGRAHTEAVEPLLSLHGVVEGTGLRPQVMLYEVPTYFGMLCAAYGPSPPNS</sequence>
<dbReference type="SUPFAM" id="SSF53213">
    <property type="entry name" value="LigB-like"/>
    <property type="match status" value="1"/>
</dbReference>
<name>A0A6J4VTS9_9BACT</name>
<accession>A0A6J4VTS9</accession>
<dbReference type="GO" id="GO:0016702">
    <property type="term" value="F:oxidoreductase activity, acting on single donors with incorporation of molecular oxygen, incorporation of two atoms of oxygen"/>
    <property type="evidence" value="ECO:0007669"/>
    <property type="project" value="UniProtKB-ARBA"/>
</dbReference>
<proteinExistence type="predicted"/>
<dbReference type="GO" id="GO:0008198">
    <property type="term" value="F:ferrous iron binding"/>
    <property type="evidence" value="ECO:0007669"/>
    <property type="project" value="InterPro"/>
</dbReference>
<dbReference type="AlphaFoldDB" id="A0A6J4VTS9"/>
<dbReference type="Pfam" id="PF02900">
    <property type="entry name" value="LigB"/>
    <property type="match status" value="1"/>
</dbReference>
<feature type="domain" description="Extradiol ring-cleavage dioxygenase class III enzyme subunit B" evidence="1">
    <location>
        <begin position="10"/>
        <end position="234"/>
    </location>
</feature>
<gene>
    <name evidence="2" type="ORF">AVDCRST_MAG88-4454</name>
</gene>
<organism evidence="2">
    <name type="scientific">uncultured Thermomicrobiales bacterium</name>
    <dbReference type="NCBI Taxonomy" id="1645740"/>
    <lineage>
        <taxon>Bacteria</taxon>
        <taxon>Pseudomonadati</taxon>
        <taxon>Thermomicrobiota</taxon>
        <taxon>Thermomicrobia</taxon>
        <taxon>Thermomicrobiales</taxon>
        <taxon>environmental samples</taxon>
    </lineage>
</organism>
<dbReference type="EMBL" id="CADCWM010001131">
    <property type="protein sequence ID" value="CAA9588822.1"/>
    <property type="molecule type" value="Genomic_DNA"/>
</dbReference>